<protein>
    <recommendedName>
        <fullName evidence="4">Surface antigen-like protein</fullName>
    </recommendedName>
</protein>
<organism evidence="2 3">
    <name type="scientific">Leishmania enriettii</name>
    <dbReference type="NCBI Taxonomy" id="5663"/>
    <lineage>
        <taxon>Eukaryota</taxon>
        <taxon>Discoba</taxon>
        <taxon>Euglenozoa</taxon>
        <taxon>Kinetoplastea</taxon>
        <taxon>Metakinetoplastina</taxon>
        <taxon>Trypanosomatida</taxon>
        <taxon>Trypanosomatidae</taxon>
        <taxon>Leishmaniinae</taxon>
        <taxon>Leishmania</taxon>
    </lineage>
</organism>
<evidence type="ECO:0008006" key="4">
    <source>
        <dbReference type="Google" id="ProtNLM"/>
    </source>
</evidence>
<dbReference type="KEGG" id="lenr:94175042"/>
<gene>
    <name evidence="2" type="ORF">CUR178_07897</name>
</gene>
<dbReference type="EMBL" id="JAFHKP010000004">
    <property type="protein sequence ID" value="KAG5486530.1"/>
    <property type="molecule type" value="Genomic_DNA"/>
</dbReference>
<dbReference type="AlphaFoldDB" id="A0A836KXH3"/>
<dbReference type="GeneID" id="94175042"/>
<feature type="signal peptide" evidence="1">
    <location>
        <begin position="1"/>
        <end position="27"/>
    </location>
</feature>
<evidence type="ECO:0000256" key="1">
    <source>
        <dbReference type="SAM" id="SignalP"/>
    </source>
</evidence>
<keyword evidence="3" id="KW-1185">Reference proteome</keyword>
<dbReference type="OrthoDB" id="264685at2759"/>
<comment type="caution">
    <text evidence="2">The sequence shown here is derived from an EMBL/GenBank/DDBJ whole genome shotgun (WGS) entry which is preliminary data.</text>
</comment>
<dbReference type="Proteomes" id="UP000674179">
    <property type="component" value="Chromosome 4"/>
</dbReference>
<keyword evidence="1" id="KW-0732">Signal</keyword>
<proteinExistence type="predicted"/>
<name>A0A836KXH3_LEIEN</name>
<feature type="chain" id="PRO_5032473316" description="Surface antigen-like protein" evidence="1">
    <location>
        <begin position="28"/>
        <end position="486"/>
    </location>
</feature>
<accession>A0A836KXH3</accession>
<evidence type="ECO:0000313" key="2">
    <source>
        <dbReference type="EMBL" id="KAG5486530.1"/>
    </source>
</evidence>
<evidence type="ECO:0000313" key="3">
    <source>
        <dbReference type="Proteomes" id="UP000674179"/>
    </source>
</evidence>
<dbReference type="RefSeq" id="XP_067695864.1">
    <property type="nucleotide sequence ID" value="XM_067839532.1"/>
</dbReference>
<reference evidence="2 3" key="1">
    <citation type="submission" date="2021-02" db="EMBL/GenBank/DDBJ databases">
        <title>Leishmania (Mundinia) enrietti genome sequencing and assembly.</title>
        <authorList>
            <person name="Almutairi H."/>
            <person name="Gatherer D."/>
        </authorList>
    </citation>
    <scope>NUCLEOTIDE SEQUENCE [LARGE SCALE GENOMIC DNA]</scope>
    <source>
        <strain evidence="2">CUR178</strain>
    </source>
</reference>
<sequence>MSAFAPRCCTLPLLCAVLVLAAVLVSAESSTVTSDVTMLDKLFDSDTITLDLSASTAAVVTVQLINSQVSGGGLTVRGAVSSQARLSMSVTGTTVAQATIFFTGPMPSNADIRIVSTKGTLAAAQSLFDFSGLVLDTNVTLVVENTAVTWPQDARTAGSVLLIGAGSNPTVIKNNAAIFVLNANAVNGASVVRVSIESGFALMNGGVFAIDYSRCDKCSSALVDIQSPLTATGSSLFRLTNCKVIDSSNGLLTSAGGITVAEKSAYFIHDSAVASGSLFSFPPDGQGSYSFVVSGGSIVSFLNLEGPATGVASELAVPSTTDSSKIMGGGCKIDGAQLTDLQSYSNHGLQVNALVYDNGLGADNKCANANCIPGYIQSGTSTVTPCTCKCSTDHKPPSCTFVVDPTLNYKESDDCIVPNCATCDRLNPTTRCTACDAGYKLTDTHTCESTAVTTSSIAPSEPSGAASAHTAALAVAVCVAATLYAL</sequence>